<name>A0A194XC67_MOLSC</name>
<reference evidence="1 2" key="1">
    <citation type="submission" date="2015-10" db="EMBL/GenBank/DDBJ databases">
        <title>Full genome of DAOMC 229536 Phialocephala scopiformis, a fungal endophyte of spruce producing the potent anti-insectan compound rugulosin.</title>
        <authorList>
            <consortium name="DOE Joint Genome Institute"/>
            <person name="Walker A.K."/>
            <person name="Frasz S.L."/>
            <person name="Seifert K.A."/>
            <person name="Miller J.D."/>
            <person name="Mondo S.J."/>
            <person name="Labutti K."/>
            <person name="Lipzen A."/>
            <person name="Dockter R."/>
            <person name="Kennedy M."/>
            <person name="Grigoriev I.V."/>
            <person name="Spatafora J.W."/>
        </authorList>
    </citation>
    <scope>NUCLEOTIDE SEQUENCE [LARGE SCALE GENOMIC DNA]</scope>
    <source>
        <strain evidence="1 2">CBS 120377</strain>
    </source>
</reference>
<dbReference type="EMBL" id="KQ947414">
    <property type="protein sequence ID" value="KUJ17347.1"/>
    <property type="molecule type" value="Genomic_DNA"/>
</dbReference>
<dbReference type="KEGG" id="psco:LY89DRAFT_51497"/>
<proteinExistence type="predicted"/>
<organism evidence="1 2">
    <name type="scientific">Mollisia scopiformis</name>
    <name type="common">Conifer needle endophyte fungus</name>
    <name type="synonym">Phialocephala scopiformis</name>
    <dbReference type="NCBI Taxonomy" id="149040"/>
    <lineage>
        <taxon>Eukaryota</taxon>
        <taxon>Fungi</taxon>
        <taxon>Dikarya</taxon>
        <taxon>Ascomycota</taxon>
        <taxon>Pezizomycotina</taxon>
        <taxon>Leotiomycetes</taxon>
        <taxon>Helotiales</taxon>
        <taxon>Mollisiaceae</taxon>
        <taxon>Mollisia</taxon>
    </lineage>
</organism>
<gene>
    <name evidence="1" type="ORF">LY89DRAFT_51497</name>
</gene>
<dbReference type="AlphaFoldDB" id="A0A194XC67"/>
<evidence type="ECO:0000313" key="1">
    <source>
        <dbReference type="EMBL" id="KUJ17347.1"/>
    </source>
</evidence>
<sequence length="311" mass="36089">MDRARQCKSSKNPSETARLYIRALFNSFFPAYLDMDDVMWMECLKELSSLLCGAEVGSAEEQQLYTIFQEEFSMTIVYSGLSASDIKLLDDSVTMSNELSDNFSPWLLDIVIKERLKPFWDGFLRQSMNSWPLASQAVCQRFVHSFPRSGSGSNILRWRCRLELAIELSHRKLEETHRQLVMSLVDLFASQWDNSLGKIRQCCLSVEKIFQESCLNQYIKDIFPDVRIEGYFCSPSHGGPTYGSDFGAREYVVDRLLYLIVVLSLHCFSRAWWTFGRELMEVINNDLVSLSLDYHSYKQYGRPAMWFSLHL</sequence>
<keyword evidence="2" id="KW-1185">Reference proteome</keyword>
<dbReference type="InParanoid" id="A0A194XC67"/>
<evidence type="ECO:0000313" key="2">
    <source>
        <dbReference type="Proteomes" id="UP000070700"/>
    </source>
</evidence>
<protein>
    <submittedName>
        <fullName evidence="1">Uncharacterized protein</fullName>
    </submittedName>
</protein>
<dbReference type="GeneID" id="28817806"/>
<dbReference type="Proteomes" id="UP000070700">
    <property type="component" value="Unassembled WGS sequence"/>
</dbReference>
<dbReference type="RefSeq" id="XP_018071702.1">
    <property type="nucleotide sequence ID" value="XM_018208080.1"/>
</dbReference>
<accession>A0A194XC67</accession>